<organism evidence="7 8">
    <name type="scientific">Saccharophagus degradans</name>
    <dbReference type="NCBI Taxonomy" id="86304"/>
    <lineage>
        <taxon>Bacteria</taxon>
        <taxon>Pseudomonadati</taxon>
        <taxon>Pseudomonadota</taxon>
        <taxon>Gammaproteobacteria</taxon>
        <taxon>Cellvibrionales</taxon>
        <taxon>Cellvibrionaceae</taxon>
        <taxon>Saccharophagus</taxon>
    </lineage>
</organism>
<reference evidence="7" key="1">
    <citation type="submission" date="2023-07" db="EMBL/GenBank/DDBJ databases">
        <title>Genome content predicts the carbon catabolic preferences of heterotrophic bacteria.</title>
        <authorList>
            <person name="Gralka M."/>
        </authorList>
    </citation>
    <scope>NUCLEOTIDE SEQUENCE</scope>
    <source>
        <strain evidence="7">I3M17_2</strain>
    </source>
</reference>
<dbReference type="Pfam" id="PF04052">
    <property type="entry name" value="TolB_N"/>
    <property type="match status" value="1"/>
</dbReference>
<comment type="function">
    <text evidence="5">Part of the Tol-Pal system, which plays a role in outer membrane invagination during cell division and is important for maintaining outer membrane integrity.</text>
</comment>
<dbReference type="NCBIfam" id="TIGR02800">
    <property type="entry name" value="propeller_TolB"/>
    <property type="match status" value="1"/>
</dbReference>
<sequence>MLILAAGMARAELVIEITQGADNPTPIAVVPFGGNGGLSENVSRIISADLDRSGLFESKSPENMLSFPSKQADIFYRDWRILGTDYLVIGDIQRSESGYVAEYGLYDVLQQKKMLGKVLSVGPTGLRDMAHKISDDVYQALTGIRGAFSTKILYIEDMGPSVKERYRLIKADADGAREQLIFKSSEPLLSPAWSNDLTQVAYVSFETSRPAIFRHNLITGKREQLTNFKGLNGAPAWSPDDSKLALVLSKDGNPEIYILDIATRALQRVTKTHSAVIDTEPNWTADGKGIIFTSNRGGNPQIYQVGLATGRVERLTFDGDYNARPRVTPDGKSLVMVHREDGVFHIAWQDIQSGDMRILTETWLDESPSIAPNGAMLLYATQHNNKGVLAAVSIDAGVKFRLPSKQGSVREPAWSPYAK</sequence>
<dbReference type="Gene3D" id="3.40.50.10070">
    <property type="entry name" value="TolB, N-terminal domain"/>
    <property type="match status" value="1"/>
</dbReference>
<evidence type="ECO:0000256" key="1">
    <source>
        <dbReference type="ARBA" id="ARBA00004418"/>
    </source>
</evidence>
<dbReference type="RefSeq" id="WP_303494054.1">
    <property type="nucleotide sequence ID" value="NZ_JAUOPB010000018.1"/>
</dbReference>
<proteinExistence type="inferred from homology"/>
<dbReference type="AlphaFoldDB" id="A0AAW7XD99"/>
<dbReference type="PANTHER" id="PTHR36842">
    <property type="entry name" value="PROTEIN TOLB HOMOLOG"/>
    <property type="match status" value="1"/>
</dbReference>
<evidence type="ECO:0000256" key="2">
    <source>
        <dbReference type="ARBA" id="ARBA00009820"/>
    </source>
</evidence>
<dbReference type="Proteomes" id="UP001169760">
    <property type="component" value="Unassembled WGS sequence"/>
</dbReference>
<dbReference type="HAMAP" id="MF_00671">
    <property type="entry name" value="TolB"/>
    <property type="match status" value="1"/>
</dbReference>
<evidence type="ECO:0000256" key="3">
    <source>
        <dbReference type="ARBA" id="ARBA00022729"/>
    </source>
</evidence>
<evidence type="ECO:0000256" key="4">
    <source>
        <dbReference type="ARBA" id="ARBA00022764"/>
    </source>
</evidence>
<evidence type="ECO:0000313" key="7">
    <source>
        <dbReference type="EMBL" id="MDO6424822.1"/>
    </source>
</evidence>
<dbReference type="SUPFAM" id="SSF69304">
    <property type="entry name" value="Tricorn protease N-terminal domain"/>
    <property type="match status" value="1"/>
</dbReference>
<dbReference type="GO" id="GO:0042597">
    <property type="term" value="C:periplasmic space"/>
    <property type="evidence" value="ECO:0007669"/>
    <property type="project" value="UniProtKB-SubCell"/>
</dbReference>
<dbReference type="GO" id="GO:0017038">
    <property type="term" value="P:protein import"/>
    <property type="evidence" value="ECO:0007669"/>
    <property type="project" value="InterPro"/>
</dbReference>
<keyword evidence="5" id="KW-0132">Cell division</keyword>
<comment type="caution">
    <text evidence="7">The sequence shown here is derived from an EMBL/GenBank/DDBJ whole genome shotgun (WGS) entry which is preliminary data.</text>
</comment>
<dbReference type="Pfam" id="PF07676">
    <property type="entry name" value="PD40"/>
    <property type="match status" value="3"/>
</dbReference>
<dbReference type="InterPro" id="IPR011659">
    <property type="entry name" value="WD40"/>
</dbReference>
<keyword evidence="4 5" id="KW-0574">Periplasm</keyword>
<keyword evidence="5" id="KW-0131">Cell cycle</keyword>
<comment type="subcellular location">
    <subcellularLocation>
        <location evidence="1 5">Periplasm</location>
    </subcellularLocation>
</comment>
<dbReference type="Gene3D" id="2.120.10.30">
    <property type="entry name" value="TolB, C-terminal domain"/>
    <property type="match status" value="1"/>
</dbReference>
<protein>
    <recommendedName>
        <fullName evidence="5">Tol-Pal system protein TolB</fullName>
    </recommendedName>
</protein>
<dbReference type="InterPro" id="IPR011042">
    <property type="entry name" value="6-blade_b-propeller_TolB-like"/>
</dbReference>
<accession>A0AAW7XD99</accession>
<dbReference type="EMBL" id="JAUOPB010000018">
    <property type="protein sequence ID" value="MDO6424822.1"/>
    <property type="molecule type" value="Genomic_DNA"/>
</dbReference>
<dbReference type="InterPro" id="IPR007195">
    <property type="entry name" value="TolB_N"/>
</dbReference>
<name>A0AAW7XD99_9GAMM</name>
<dbReference type="InterPro" id="IPR014167">
    <property type="entry name" value="Tol-Pal_TolB"/>
</dbReference>
<evidence type="ECO:0000313" key="8">
    <source>
        <dbReference type="Proteomes" id="UP001169760"/>
    </source>
</evidence>
<gene>
    <name evidence="5 7" type="primary">tolB</name>
    <name evidence="7" type="ORF">Q4521_20200</name>
</gene>
<dbReference type="GO" id="GO:0051301">
    <property type="term" value="P:cell division"/>
    <property type="evidence" value="ECO:0007669"/>
    <property type="project" value="UniProtKB-UniRule"/>
</dbReference>
<evidence type="ECO:0000259" key="6">
    <source>
        <dbReference type="Pfam" id="PF04052"/>
    </source>
</evidence>
<comment type="subunit">
    <text evidence="5">The Tol-Pal system is composed of five core proteins: the inner membrane proteins TolA, TolQ and TolR, the periplasmic protein TolB and the outer membrane protein Pal. They form a network linking the inner and outer membranes and the peptidoglycan layer.</text>
</comment>
<keyword evidence="3 5" id="KW-0732">Signal</keyword>
<comment type="similarity">
    <text evidence="2 5">Belongs to the TolB family.</text>
</comment>
<dbReference type="SUPFAM" id="SSF52964">
    <property type="entry name" value="TolB, N-terminal domain"/>
    <property type="match status" value="1"/>
</dbReference>
<feature type="domain" description="TolB N-terminal" evidence="6">
    <location>
        <begin position="13"/>
        <end position="114"/>
    </location>
</feature>
<evidence type="ECO:0000256" key="5">
    <source>
        <dbReference type="HAMAP-Rule" id="MF_00671"/>
    </source>
</evidence>
<dbReference type="PANTHER" id="PTHR36842:SF1">
    <property type="entry name" value="PROTEIN TOLB"/>
    <property type="match status" value="1"/>
</dbReference>